<organism evidence="12 13">
    <name type="scientific">Hyphomicrobium denitrificans 1NES1</name>
    <dbReference type="NCBI Taxonomy" id="670307"/>
    <lineage>
        <taxon>Bacteria</taxon>
        <taxon>Pseudomonadati</taxon>
        <taxon>Pseudomonadota</taxon>
        <taxon>Alphaproteobacteria</taxon>
        <taxon>Hyphomicrobiales</taxon>
        <taxon>Hyphomicrobiaceae</taxon>
        <taxon>Hyphomicrobium</taxon>
    </lineage>
</organism>
<dbReference type="GO" id="GO:0103039">
    <property type="term" value="F:protein methylthiotransferase activity"/>
    <property type="evidence" value="ECO:0007669"/>
    <property type="project" value="UniProtKB-EC"/>
</dbReference>
<dbReference type="HAMAP" id="MF_01865">
    <property type="entry name" value="MTTase_RimO"/>
    <property type="match status" value="1"/>
</dbReference>
<keyword evidence="5 8" id="KW-0479">Metal-binding</keyword>
<dbReference type="RefSeq" id="WP_015596536.1">
    <property type="nucleotide sequence ID" value="NC_021172.1"/>
</dbReference>
<comment type="function">
    <text evidence="8">Catalyzes the methylthiolation of an aspartic acid residue of ribosomal protein uS12.</text>
</comment>
<dbReference type="InterPro" id="IPR013848">
    <property type="entry name" value="Methylthiotransferase_N"/>
</dbReference>
<dbReference type="PROSITE" id="PS51449">
    <property type="entry name" value="MTTASE_N"/>
    <property type="match status" value="1"/>
</dbReference>
<dbReference type="Gene3D" id="3.40.50.12160">
    <property type="entry name" value="Methylthiotransferase, N-terminal domain"/>
    <property type="match status" value="1"/>
</dbReference>
<feature type="binding site" evidence="8">
    <location>
        <position position="179"/>
    </location>
    <ligand>
        <name>[4Fe-4S] cluster</name>
        <dbReference type="ChEBI" id="CHEBI:49883"/>
        <label>2</label>
        <note>4Fe-4S-S-AdoMet</note>
    </ligand>
</feature>
<evidence type="ECO:0000313" key="12">
    <source>
        <dbReference type="EMBL" id="AGK56498.1"/>
    </source>
</evidence>
<dbReference type="EC" id="2.8.4.4" evidence="8"/>
<dbReference type="InterPro" id="IPR005839">
    <property type="entry name" value="Methylthiotransferase"/>
</dbReference>
<comment type="similarity">
    <text evidence="8">Belongs to the methylthiotransferase family. RimO subfamily.</text>
</comment>
<dbReference type="InterPro" id="IPR006638">
    <property type="entry name" value="Elp3/MiaA/NifB-like_rSAM"/>
</dbReference>
<dbReference type="Gene3D" id="2.40.50.140">
    <property type="entry name" value="Nucleic acid-binding proteins"/>
    <property type="match status" value="1"/>
</dbReference>
<dbReference type="InterPro" id="IPR007197">
    <property type="entry name" value="rSAM"/>
</dbReference>
<dbReference type="GO" id="GO:0046872">
    <property type="term" value="F:metal ion binding"/>
    <property type="evidence" value="ECO:0007669"/>
    <property type="project" value="UniProtKB-KW"/>
</dbReference>
<dbReference type="SFLD" id="SFLDG01082">
    <property type="entry name" value="B12-binding_domain_containing"/>
    <property type="match status" value="1"/>
</dbReference>
<dbReference type="PANTHER" id="PTHR43837">
    <property type="entry name" value="RIBOSOMAL PROTEIN S12 METHYLTHIOTRANSFERASE RIMO"/>
    <property type="match status" value="1"/>
</dbReference>
<evidence type="ECO:0000256" key="3">
    <source>
        <dbReference type="ARBA" id="ARBA00022679"/>
    </source>
</evidence>
<dbReference type="NCBIfam" id="TIGR01125">
    <property type="entry name" value="30S ribosomal protein S12 methylthiotransferase RimO"/>
    <property type="match status" value="1"/>
</dbReference>
<dbReference type="Pfam" id="PF00919">
    <property type="entry name" value="UPF0004"/>
    <property type="match status" value="1"/>
</dbReference>
<feature type="binding site" evidence="8">
    <location>
        <position position="176"/>
    </location>
    <ligand>
        <name>[4Fe-4S] cluster</name>
        <dbReference type="ChEBI" id="CHEBI:49883"/>
        <label>2</label>
        <note>4Fe-4S-S-AdoMet</note>
    </ligand>
</feature>
<keyword evidence="4 8" id="KW-0949">S-adenosyl-L-methionine</keyword>
<dbReference type="FunFam" id="2.40.50.140:FF:000060">
    <property type="entry name" value="Ribosomal protein S12 methylthiotransferase RimO"/>
    <property type="match status" value="1"/>
</dbReference>
<dbReference type="CDD" id="cd01335">
    <property type="entry name" value="Radical_SAM"/>
    <property type="match status" value="1"/>
</dbReference>
<evidence type="ECO:0000256" key="6">
    <source>
        <dbReference type="ARBA" id="ARBA00023004"/>
    </source>
</evidence>
<dbReference type="PROSITE" id="PS50926">
    <property type="entry name" value="TRAM"/>
    <property type="match status" value="1"/>
</dbReference>
<comment type="catalytic activity">
    <reaction evidence="8">
        <text>L-aspartate(89)-[ribosomal protein uS12]-hydrogen + (sulfur carrier)-SH + AH2 + 2 S-adenosyl-L-methionine = 3-methylsulfanyl-L-aspartate(89)-[ribosomal protein uS12]-hydrogen + (sulfur carrier)-H + 5'-deoxyadenosine + L-methionine + A + S-adenosyl-L-homocysteine + 2 H(+)</text>
        <dbReference type="Rhea" id="RHEA:37087"/>
        <dbReference type="Rhea" id="RHEA-COMP:10460"/>
        <dbReference type="Rhea" id="RHEA-COMP:10461"/>
        <dbReference type="Rhea" id="RHEA-COMP:14737"/>
        <dbReference type="Rhea" id="RHEA-COMP:14739"/>
        <dbReference type="ChEBI" id="CHEBI:13193"/>
        <dbReference type="ChEBI" id="CHEBI:15378"/>
        <dbReference type="ChEBI" id="CHEBI:17319"/>
        <dbReference type="ChEBI" id="CHEBI:17499"/>
        <dbReference type="ChEBI" id="CHEBI:29917"/>
        <dbReference type="ChEBI" id="CHEBI:29961"/>
        <dbReference type="ChEBI" id="CHEBI:57844"/>
        <dbReference type="ChEBI" id="CHEBI:57856"/>
        <dbReference type="ChEBI" id="CHEBI:59789"/>
        <dbReference type="ChEBI" id="CHEBI:64428"/>
        <dbReference type="ChEBI" id="CHEBI:73599"/>
        <dbReference type="EC" id="2.8.4.4"/>
    </reaction>
</comment>
<feature type="domain" description="MTTase N-terminal" evidence="10">
    <location>
        <begin position="31"/>
        <end position="141"/>
    </location>
</feature>
<name>N0B0T6_9HYPH</name>
<dbReference type="PROSITE" id="PS01278">
    <property type="entry name" value="MTTASE_RADICAL"/>
    <property type="match status" value="1"/>
</dbReference>
<dbReference type="GO" id="GO:0005829">
    <property type="term" value="C:cytosol"/>
    <property type="evidence" value="ECO:0007669"/>
    <property type="project" value="TreeGrafter"/>
</dbReference>
<dbReference type="Gene3D" id="3.80.30.20">
    <property type="entry name" value="tm_1862 like domain"/>
    <property type="match status" value="1"/>
</dbReference>
<dbReference type="SFLD" id="SFLDF00274">
    <property type="entry name" value="ribosomal_protein_S12_methylth"/>
    <property type="match status" value="1"/>
</dbReference>
<evidence type="ECO:0000256" key="7">
    <source>
        <dbReference type="ARBA" id="ARBA00023014"/>
    </source>
</evidence>
<dbReference type="OrthoDB" id="9805215at2"/>
<dbReference type="InterPro" id="IPR038135">
    <property type="entry name" value="Methylthiotransferase_N_sf"/>
</dbReference>
<dbReference type="Proteomes" id="UP000005952">
    <property type="component" value="Chromosome"/>
</dbReference>
<evidence type="ECO:0000259" key="10">
    <source>
        <dbReference type="PROSITE" id="PS51449"/>
    </source>
</evidence>
<dbReference type="FunFam" id="3.40.50.12160:FF:000002">
    <property type="entry name" value="Ribosomal protein S12 methylthiotransferase RimO"/>
    <property type="match status" value="1"/>
</dbReference>
<dbReference type="EMBL" id="CP005587">
    <property type="protein sequence ID" value="AGK56498.1"/>
    <property type="molecule type" value="Genomic_DNA"/>
</dbReference>
<dbReference type="AlphaFoldDB" id="N0B0T6"/>
<dbReference type="InterPro" id="IPR005840">
    <property type="entry name" value="Ribosomal_uS12_MeSTrfase_RimO"/>
</dbReference>
<reference evidence="12 13" key="1">
    <citation type="journal article" date="2013" name="Genome Announc.">
        <title>Genome sequences for three denitrifying bacterial strains isolated from a uranium- and nitrate-contaminated subsurface environment.</title>
        <authorList>
            <person name="Venkatramanan R."/>
            <person name="Prakash O."/>
            <person name="Woyke T."/>
            <person name="Chain P."/>
            <person name="Goodwin L.A."/>
            <person name="Watson D."/>
            <person name="Brooks S."/>
            <person name="Kostka J.E."/>
            <person name="Green S.J."/>
        </authorList>
    </citation>
    <scope>NUCLEOTIDE SEQUENCE [LARGE SCALE GENOMIC DNA]</scope>
    <source>
        <strain evidence="12 13">1NES1</strain>
    </source>
</reference>
<keyword evidence="13" id="KW-1185">Reference proteome</keyword>
<dbReference type="GO" id="GO:0035599">
    <property type="term" value="F:aspartic acid methylthiotransferase activity"/>
    <property type="evidence" value="ECO:0007669"/>
    <property type="project" value="TreeGrafter"/>
</dbReference>
<accession>N0B0T6</accession>
<feature type="domain" description="TRAM" evidence="9">
    <location>
        <begin position="398"/>
        <end position="464"/>
    </location>
</feature>
<comment type="subcellular location">
    <subcellularLocation>
        <location evidence="8">Cytoplasm</location>
    </subcellularLocation>
</comment>
<dbReference type="GO" id="GO:0006400">
    <property type="term" value="P:tRNA modification"/>
    <property type="evidence" value="ECO:0007669"/>
    <property type="project" value="InterPro"/>
</dbReference>
<evidence type="ECO:0000256" key="2">
    <source>
        <dbReference type="ARBA" id="ARBA00022490"/>
    </source>
</evidence>
<dbReference type="KEGG" id="hdt:HYPDE_24063"/>
<evidence type="ECO:0000313" key="13">
    <source>
        <dbReference type="Proteomes" id="UP000005952"/>
    </source>
</evidence>
<dbReference type="GO" id="GO:0051539">
    <property type="term" value="F:4 iron, 4 sulfur cluster binding"/>
    <property type="evidence" value="ECO:0007669"/>
    <property type="project" value="UniProtKB-UniRule"/>
</dbReference>
<keyword evidence="6 8" id="KW-0408">Iron</keyword>
<dbReference type="SUPFAM" id="SSF102114">
    <property type="entry name" value="Radical SAM enzymes"/>
    <property type="match status" value="1"/>
</dbReference>
<dbReference type="InterPro" id="IPR020612">
    <property type="entry name" value="Methylthiotransferase_CS"/>
</dbReference>
<dbReference type="Pfam" id="PF04055">
    <property type="entry name" value="Radical_SAM"/>
    <property type="match status" value="1"/>
</dbReference>
<keyword evidence="3 8" id="KW-0808">Transferase</keyword>
<comment type="cofactor">
    <cofactor evidence="8">
        <name>[4Fe-4S] cluster</name>
        <dbReference type="ChEBI" id="CHEBI:49883"/>
    </cofactor>
    <text evidence="8">Binds 2 [4Fe-4S] clusters. One cluster is coordinated with 3 cysteines and an exchangeable S-adenosyl-L-methionine.</text>
</comment>
<protein>
    <recommendedName>
        <fullName evidence="8">Ribosomal protein uS12 methylthiotransferase RimO</fullName>
        <shortName evidence="8">uS12 MTTase</shortName>
        <shortName evidence="8">uS12 methylthiotransferase</shortName>
        <ecNumber evidence="8">2.8.4.4</ecNumber>
    </recommendedName>
    <alternativeName>
        <fullName evidence="8">Ribosomal protein uS12 (aspartate-C(3))-methylthiotransferase</fullName>
    </alternativeName>
    <alternativeName>
        <fullName evidence="8">Ribosome maturation factor RimO</fullName>
    </alternativeName>
</protein>
<evidence type="ECO:0000256" key="1">
    <source>
        <dbReference type="ARBA" id="ARBA00022485"/>
    </source>
</evidence>
<feature type="binding site" evidence="8">
    <location>
        <position position="40"/>
    </location>
    <ligand>
        <name>[4Fe-4S] cluster</name>
        <dbReference type="ChEBI" id="CHEBI:49883"/>
        <label>1</label>
    </ligand>
</feature>
<dbReference type="Pfam" id="PF18693">
    <property type="entry name" value="TRAM_2"/>
    <property type="match status" value="1"/>
</dbReference>
<dbReference type="InterPro" id="IPR012340">
    <property type="entry name" value="NA-bd_OB-fold"/>
</dbReference>
<evidence type="ECO:0000256" key="8">
    <source>
        <dbReference type="HAMAP-Rule" id="MF_01865"/>
    </source>
</evidence>
<proteinExistence type="inferred from homology"/>
<dbReference type="FunFam" id="3.80.30.20:FF:000001">
    <property type="entry name" value="tRNA-2-methylthio-N(6)-dimethylallyladenosine synthase 2"/>
    <property type="match status" value="1"/>
</dbReference>
<dbReference type="PROSITE" id="PS51918">
    <property type="entry name" value="RADICAL_SAM"/>
    <property type="match status" value="1"/>
</dbReference>
<keyword evidence="7 8" id="KW-0411">Iron-sulfur</keyword>
<sequence>MTKPAVKANVKASAKARRLAHGSGATTAPAPKVGFVSLGCPKALVDSERIITKLRSEGYMIAPDYSGADVVVVNTCGFLDSAKQESLDAIGEAMNANGRVIVTGCFGVEETRIRDVHPGVLAVTGPHQYEQVVEAVHDVVPPLHDPFVDLVPPEGLRLTPRHYAYLKISEGCNNRCSFCIIPSLRGDLASRPSNHVMSEAERLVNAGVKELLVISQDTSAYGLDLKYAESPWKGVPLKARFQDISRALGELGVWVRMHYVYPYPHVDDVIPLMAEGKILPYLDIPFQHASPAVLKAMRRPAAQEKTAERIRRWREVCPDLAIRSTFIVGFPGETEEDFAFLLDWLKEAGINRAGCFKYEAVEGAKANAIDGAIPEEVKEERWHRFMAMQKDVSSAQLASKVGQVIDVLVDEVDEDGTIARSKWDAPEIDGNVFLNGEHGVKVGDLVRVKVVEAGDYDLWAERSTADA</sequence>
<dbReference type="PANTHER" id="PTHR43837:SF1">
    <property type="entry name" value="RIBOSOMAL PROTEIN US12 METHYLTHIOTRANSFERASE RIMO"/>
    <property type="match status" value="1"/>
</dbReference>
<dbReference type="SFLD" id="SFLDS00029">
    <property type="entry name" value="Radical_SAM"/>
    <property type="match status" value="1"/>
</dbReference>
<dbReference type="SFLD" id="SFLDG01061">
    <property type="entry name" value="methylthiotransferase"/>
    <property type="match status" value="1"/>
</dbReference>
<feature type="binding site" evidence="8">
    <location>
        <position position="76"/>
    </location>
    <ligand>
        <name>[4Fe-4S] cluster</name>
        <dbReference type="ChEBI" id="CHEBI:49883"/>
        <label>1</label>
    </ligand>
</feature>
<feature type="binding site" evidence="8">
    <location>
        <position position="172"/>
    </location>
    <ligand>
        <name>[4Fe-4S] cluster</name>
        <dbReference type="ChEBI" id="CHEBI:49883"/>
        <label>2</label>
        <note>4Fe-4S-S-AdoMet</note>
    </ligand>
</feature>
<dbReference type="NCBIfam" id="TIGR00089">
    <property type="entry name" value="MiaB/RimO family radical SAM methylthiotransferase"/>
    <property type="match status" value="1"/>
</dbReference>
<keyword evidence="1 8" id="KW-0004">4Fe-4S</keyword>
<dbReference type="eggNOG" id="COG0621">
    <property type="taxonomic scope" value="Bacteria"/>
</dbReference>
<evidence type="ECO:0000259" key="9">
    <source>
        <dbReference type="PROSITE" id="PS50926"/>
    </source>
</evidence>
<dbReference type="InterPro" id="IPR002792">
    <property type="entry name" value="TRAM_dom"/>
</dbReference>
<feature type="domain" description="Radical SAM core" evidence="11">
    <location>
        <begin position="158"/>
        <end position="395"/>
    </location>
</feature>
<dbReference type="HOGENOM" id="CLU_018697_0_0_5"/>
<evidence type="ECO:0000256" key="5">
    <source>
        <dbReference type="ARBA" id="ARBA00022723"/>
    </source>
</evidence>
<dbReference type="STRING" id="670307.HYPDE_24063"/>
<dbReference type="InterPro" id="IPR058240">
    <property type="entry name" value="rSAM_sf"/>
</dbReference>
<keyword evidence="2 8" id="KW-0963">Cytoplasm</keyword>
<evidence type="ECO:0000259" key="11">
    <source>
        <dbReference type="PROSITE" id="PS51918"/>
    </source>
</evidence>
<gene>
    <name evidence="8" type="primary">rimO</name>
    <name evidence="12" type="ORF">HYPDE_24063</name>
</gene>
<feature type="binding site" evidence="8">
    <location>
        <position position="105"/>
    </location>
    <ligand>
        <name>[4Fe-4S] cluster</name>
        <dbReference type="ChEBI" id="CHEBI:49883"/>
        <label>1</label>
    </ligand>
</feature>
<evidence type="ECO:0000256" key="4">
    <source>
        <dbReference type="ARBA" id="ARBA00022691"/>
    </source>
</evidence>
<dbReference type="SMART" id="SM00729">
    <property type="entry name" value="Elp3"/>
    <property type="match status" value="1"/>
</dbReference>
<dbReference type="InterPro" id="IPR023404">
    <property type="entry name" value="rSAM_horseshoe"/>
</dbReference>